<gene>
    <name evidence="1" type="ORF">KTC_63300</name>
</gene>
<name>A0A455SWU1_9CHLR</name>
<dbReference type="Pfam" id="PF00702">
    <property type="entry name" value="Hydrolase"/>
    <property type="match status" value="1"/>
</dbReference>
<accession>A0A455SWU1</accession>
<dbReference type="InterPro" id="IPR036412">
    <property type="entry name" value="HAD-like_sf"/>
</dbReference>
<dbReference type="Gene3D" id="3.40.50.1000">
    <property type="entry name" value="HAD superfamily/HAD-like"/>
    <property type="match status" value="1"/>
</dbReference>
<organism evidence="1">
    <name type="scientific">Thermosporothrix sp. COM3</name>
    <dbReference type="NCBI Taxonomy" id="2490863"/>
    <lineage>
        <taxon>Bacteria</taxon>
        <taxon>Bacillati</taxon>
        <taxon>Chloroflexota</taxon>
        <taxon>Ktedonobacteria</taxon>
        <taxon>Ktedonobacterales</taxon>
        <taxon>Thermosporotrichaceae</taxon>
        <taxon>Thermosporothrix</taxon>
    </lineage>
</organism>
<reference evidence="1" key="1">
    <citation type="submission" date="2018-12" db="EMBL/GenBank/DDBJ databases">
        <title>Novel natural products biosynthetic potential of the class Ktedonobacteria.</title>
        <authorList>
            <person name="Zheng Y."/>
            <person name="Saitou A."/>
            <person name="Wang C.M."/>
            <person name="Toyoda A."/>
            <person name="Minakuchi Y."/>
            <person name="Sekiguchi Y."/>
            <person name="Ueda K."/>
            <person name="Takano H."/>
            <person name="Sakai Y."/>
            <person name="Yokota A."/>
            <person name="Yabe S."/>
        </authorList>
    </citation>
    <scope>NUCLEOTIDE SEQUENCE</scope>
    <source>
        <strain evidence="1">COM3</strain>
    </source>
</reference>
<proteinExistence type="predicted"/>
<dbReference type="EMBL" id="AP019376">
    <property type="protein sequence ID" value="BBH91579.1"/>
    <property type="molecule type" value="Genomic_DNA"/>
</dbReference>
<dbReference type="InterPro" id="IPR023214">
    <property type="entry name" value="HAD_sf"/>
</dbReference>
<dbReference type="AlphaFoldDB" id="A0A455SWU1"/>
<evidence type="ECO:0008006" key="2">
    <source>
        <dbReference type="Google" id="ProtNLM"/>
    </source>
</evidence>
<protein>
    <recommendedName>
        <fullName evidence="2">Haloacid dehalogenase</fullName>
    </recommendedName>
</protein>
<sequence length="230" mass="26668">MDKRALVFWIDVDNTLLDNDKVKKSFDEVLRVNVGEKLTRRFWELYEEIRAEKSVIDIPLTLERLRAETPQSEMDDYTYQHIHSIFEHYPYRETLYPHALDTLHHLSTLGTTVIVSDGDPVFQAEKIVNSTIADAVEGRVLLYVHKQENLQDMIQQYPADHYVMIDDKPTILDDMHHLLGSQVTTVFVKQGKYASQPLPEGFTPDISVEHIGDLLTFSKEQFLPHPTPHK</sequence>
<evidence type="ECO:0000313" key="1">
    <source>
        <dbReference type="EMBL" id="BBH91579.1"/>
    </source>
</evidence>
<dbReference type="Gene3D" id="1.10.286.50">
    <property type="match status" value="1"/>
</dbReference>
<dbReference type="SUPFAM" id="SSF56784">
    <property type="entry name" value="HAD-like"/>
    <property type="match status" value="1"/>
</dbReference>